<gene>
    <name evidence="1" type="ORF">TM448A00287_0010</name>
    <name evidence="2" type="ORF">TM448B00362_0010</name>
</gene>
<proteinExistence type="predicted"/>
<name>A0A6H1ZEC8_9ZZZZ</name>
<organism evidence="1">
    <name type="scientific">viral metagenome</name>
    <dbReference type="NCBI Taxonomy" id="1070528"/>
    <lineage>
        <taxon>unclassified sequences</taxon>
        <taxon>metagenomes</taxon>
        <taxon>organismal metagenomes</taxon>
    </lineage>
</organism>
<evidence type="ECO:0000313" key="2">
    <source>
        <dbReference type="EMBL" id="QJH95264.1"/>
    </source>
</evidence>
<dbReference type="EMBL" id="MT144616">
    <property type="protein sequence ID" value="QJH95264.1"/>
    <property type="molecule type" value="Genomic_DNA"/>
</dbReference>
<accession>A0A6H1ZEC8</accession>
<protein>
    <submittedName>
        <fullName evidence="1">Uncharacterized protein</fullName>
    </submittedName>
</protein>
<dbReference type="EMBL" id="MT143999">
    <property type="protein sequence ID" value="QJA45888.1"/>
    <property type="molecule type" value="Genomic_DNA"/>
</dbReference>
<reference evidence="1" key="1">
    <citation type="submission" date="2020-03" db="EMBL/GenBank/DDBJ databases">
        <title>The deep terrestrial virosphere.</title>
        <authorList>
            <person name="Holmfeldt K."/>
            <person name="Nilsson E."/>
            <person name="Simone D."/>
            <person name="Lopez-Fernandez M."/>
            <person name="Wu X."/>
            <person name="de Brujin I."/>
            <person name="Lundin D."/>
            <person name="Andersson A."/>
            <person name="Bertilsson S."/>
            <person name="Dopson M."/>
        </authorList>
    </citation>
    <scope>NUCLEOTIDE SEQUENCE</scope>
    <source>
        <strain evidence="1">TM448A00287</strain>
        <strain evidence="2">TM448B00362</strain>
    </source>
</reference>
<sequence>MNKKFWAVLVLVVLALGFAGNVWAVDATEALNPEAQPALMYGDAVSGIAKIPAGPRYSKTITNSAIISAIPVRVYTVNIYSDTAGDLAAIYAENTPPVAYLEFEIAIAANTSSKSINLSGLKLPELYIALSDTTNSLVTVTYDY</sequence>
<evidence type="ECO:0000313" key="1">
    <source>
        <dbReference type="EMBL" id="QJA45888.1"/>
    </source>
</evidence>
<dbReference type="AlphaFoldDB" id="A0A6H1ZEC8"/>